<dbReference type="InterPro" id="IPR003797">
    <property type="entry name" value="DegV"/>
</dbReference>
<protein>
    <submittedName>
        <fullName evidence="3">DegV family protein</fullName>
    </submittedName>
    <submittedName>
        <fullName evidence="2">EDD domain protein, DegV family</fullName>
    </submittedName>
</protein>
<evidence type="ECO:0000313" key="4">
    <source>
        <dbReference type="Proteomes" id="UP000095787"/>
    </source>
</evidence>
<name>A0A173YZU7_9FIRM</name>
<reference evidence="2 4" key="1">
    <citation type="submission" date="2015-09" db="EMBL/GenBank/DDBJ databases">
        <authorList>
            <consortium name="Pathogen Informatics"/>
        </authorList>
    </citation>
    <scope>NUCLEOTIDE SEQUENCE [LARGE SCALE GENOMIC DNA]</scope>
    <source>
        <strain evidence="2 4">2789STDY5834841</strain>
    </source>
</reference>
<evidence type="ECO:0000313" key="3">
    <source>
        <dbReference type="EMBL" id="RYS78784.1"/>
    </source>
</evidence>
<dbReference type="RefSeq" id="WP_004846527.1">
    <property type="nucleotide sequence ID" value="NZ_AP028249.1"/>
</dbReference>
<dbReference type="EMBL" id="CYZO01000006">
    <property type="protein sequence ID" value="CUN69722.1"/>
    <property type="molecule type" value="Genomic_DNA"/>
</dbReference>
<dbReference type="AlphaFoldDB" id="A0A173YZU7"/>
<dbReference type="Pfam" id="PF02645">
    <property type="entry name" value="DegV"/>
    <property type="match status" value="1"/>
</dbReference>
<gene>
    <name evidence="2" type="primary">degV</name>
    <name evidence="3" type="ORF">EAI93_10550</name>
    <name evidence="2" type="ORF">ERS852456_00569</name>
</gene>
<dbReference type="NCBIfam" id="TIGR00762">
    <property type="entry name" value="DegV"/>
    <property type="match status" value="1"/>
</dbReference>
<organism evidence="2 4">
    <name type="scientific">[Ruminococcus] torques</name>
    <dbReference type="NCBI Taxonomy" id="33039"/>
    <lineage>
        <taxon>Bacteria</taxon>
        <taxon>Bacillati</taxon>
        <taxon>Bacillota</taxon>
        <taxon>Clostridia</taxon>
        <taxon>Lachnospirales</taxon>
        <taxon>Lachnospiraceae</taxon>
        <taxon>Mediterraneibacter</taxon>
    </lineage>
</organism>
<dbReference type="Gene3D" id="3.40.50.10440">
    <property type="entry name" value="Dihydroxyacetone kinase, domain 1"/>
    <property type="match status" value="1"/>
</dbReference>
<dbReference type="EMBL" id="RCYR01000022">
    <property type="protein sequence ID" value="RYS78784.1"/>
    <property type="molecule type" value="Genomic_DNA"/>
</dbReference>
<proteinExistence type="predicted"/>
<evidence type="ECO:0000256" key="1">
    <source>
        <dbReference type="ARBA" id="ARBA00023121"/>
    </source>
</evidence>
<keyword evidence="1" id="KW-0446">Lipid-binding</keyword>
<reference evidence="3 5" key="2">
    <citation type="journal article" date="2019" name="Science, e1252229">
        <title>Invertible promoters mediate bacterial phase variation, antibiotic resistance, and host adaptation in the gut.</title>
        <authorList>
            <person name="Jiang X."/>
            <person name="Hall A.B."/>
            <person name="Arthur T.D."/>
            <person name="Plichta D.R."/>
            <person name="Covington C.T."/>
            <person name="Poyet M."/>
            <person name="Crothers J."/>
            <person name="Moses P.L."/>
            <person name="Tolonen A.C."/>
            <person name="Vlamakis H."/>
            <person name="Alm E.J."/>
            <person name="Xavier R.J."/>
        </authorList>
    </citation>
    <scope>NUCLEOTIDE SEQUENCE [LARGE SCALE GENOMIC DNA]</scope>
    <source>
        <strain evidence="3">Aa_0143</strain>
        <strain evidence="5">aa_0143</strain>
    </source>
</reference>
<sequence length="281" mass="31129">MDYKIVLDSCGELTYKMKESGIYHTAVLSMLVDGDTILDDESFDRKDFLKRVAVSPECPKSSCPSPDAYMELYGGAEKRVYVVTLSAELSGSYNSAQLGKELWKEENEDGDKQIYVFNSRSASVGESLIALKIQECEEKGYSFEEVIEHVEAYIEEQHTYFVLENLDTLRKNGRLTGIKSLMASALNIKPVMGSTPEGTICQLGQARGVKKAIAKMAEHIVADGKNTENKVLAIAHCNCPERAREIERMILDKIKVKDSFIVETGGISTMYANDGGIIVVL</sequence>
<dbReference type="PANTHER" id="PTHR33434:SF2">
    <property type="entry name" value="FATTY ACID-BINDING PROTEIN TM_1468"/>
    <property type="match status" value="1"/>
</dbReference>
<dbReference type="SUPFAM" id="SSF82549">
    <property type="entry name" value="DAK1/DegV-like"/>
    <property type="match status" value="1"/>
</dbReference>
<dbReference type="GO" id="GO:0008289">
    <property type="term" value="F:lipid binding"/>
    <property type="evidence" value="ECO:0007669"/>
    <property type="project" value="UniProtKB-KW"/>
</dbReference>
<dbReference type="PANTHER" id="PTHR33434">
    <property type="entry name" value="DEGV DOMAIN-CONTAINING PROTEIN DR_1986-RELATED"/>
    <property type="match status" value="1"/>
</dbReference>
<evidence type="ECO:0000313" key="5">
    <source>
        <dbReference type="Proteomes" id="UP000292665"/>
    </source>
</evidence>
<dbReference type="Proteomes" id="UP000095787">
    <property type="component" value="Unassembled WGS sequence"/>
</dbReference>
<evidence type="ECO:0000313" key="2">
    <source>
        <dbReference type="EMBL" id="CUN69722.1"/>
    </source>
</evidence>
<dbReference type="PROSITE" id="PS51482">
    <property type="entry name" value="DEGV"/>
    <property type="match status" value="1"/>
</dbReference>
<dbReference type="GeneID" id="97328420"/>
<accession>A0A173YZU7</accession>
<dbReference type="Gene3D" id="3.30.1180.10">
    <property type="match status" value="1"/>
</dbReference>
<dbReference type="InterPro" id="IPR043168">
    <property type="entry name" value="DegV_C"/>
</dbReference>
<dbReference type="Gene3D" id="2.20.28.50">
    <property type="entry name" value="degv family protein"/>
    <property type="match status" value="1"/>
</dbReference>
<dbReference type="Proteomes" id="UP000292665">
    <property type="component" value="Unassembled WGS sequence"/>
</dbReference>
<dbReference type="InterPro" id="IPR050270">
    <property type="entry name" value="DegV_domain_contain"/>
</dbReference>